<dbReference type="Pfam" id="PF13671">
    <property type="entry name" value="AAA_33"/>
    <property type="match status" value="1"/>
</dbReference>
<proteinExistence type="predicted"/>
<keyword evidence="1" id="KW-0418">Kinase</keyword>
<dbReference type="SUPFAM" id="SSF52540">
    <property type="entry name" value="P-loop containing nucleoside triphosphate hydrolases"/>
    <property type="match status" value="1"/>
</dbReference>
<dbReference type="RefSeq" id="WP_132190807.1">
    <property type="nucleotide sequence ID" value="NZ_SLWM01000008.1"/>
</dbReference>
<dbReference type="Gene3D" id="3.40.50.300">
    <property type="entry name" value="P-loop containing nucleotide triphosphate hydrolases"/>
    <property type="match status" value="1"/>
</dbReference>
<evidence type="ECO:0000313" key="1">
    <source>
        <dbReference type="EMBL" id="TCO21056.1"/>
    </source>
</evidence>
<keyword evidence="2" id="KW-1185">Reference proteome</keyword>
<dbReference type="InterPro" id="IPR027417">
    <property type="entry name" value="P-loop_NTPase"/>
</dbReference>
<dbReference type="Proteomes" id="UP000295818">
    <property type="component" value="Unassembled WGS sequence"/>
</dbReference>
<name>A0ABY2BKV2_9ACTN</name>
<dbReference type="GO" id="GO:0016301">
    <property type="term" value="F:kinase activity"/>
    <property type="evidence" value="ECO:0007669"/>
    <property type="project" value="UniProtKB-KW"/>
</dbReference>
<keyword evidence="1" id="KW-0808">Transferase</keyword>
<dbReference type="EMBL" id="SLWM01000008">
    <property type="protein sequence ID" value="TCO21056.1"/>
    <property type="molecule type" value="Genomic_DNA"/>
</dbReference>
<comment type="caution">
    <text evidence="1">The sequence shown here is derived from an EMBL/GenBank/DDBJ whole genome shotgun (WGS) entry which is preliminary data.</text>
</comment>
<organism evidence="1 2">
    <name type="scientific">Kribbella orskensis</name>
    <dbReference type="NCBI Taxonomy" id="2512216"/>
    <lineage>
        <taxon>Bacteria</taxon>
        <taxon>Bacillati</taxon>
        <taxon>Actinomycetota</taxon>
        <taxon>Actinomycetes</taxon>
        <taxon>Propionibacteriales</taxon>
        <taxon>Kribbellaceae</taxon>
        <taxon>Kribbella</taxon>
    </lineage>
</organism>
<accession>A0ABY2BKV2</accession>
<protein>
    <submittedName>
        <fullName evidence="1">Thymidylate kinase</fullName>
    </submittedName>
</protein>
<reference evidence="1 2" key="1">
    <citation type="journal article" date="2015" name="Stand. Genomic Sci.">
        <title>Genomic Encyclopedia of Bacterial and Archaeal Type Strains, Phase III: the genomes of soil and plant-associated and newly described type strains.</title>
        <authorList>
            <person name="Whitman W.B."/>
            <person name="Woyke T."/>
            <person name="Klenk H.P."/>
            <person name="Zhou Y."/>
            <person name="Lilburn T.G."/>
            <person name="Beck B.J."/>
            <person name="De Vos P."/>
            <person name="Vandamme P."/>
            <person name="Eisen J.A."/>
            <person name="Garrity G."/>
            <person name="Hugenholtz P."/>
            <person name="Kyrpides N.C."/>
        </authorList>
    </citation>
    <scope>NUCLEOTIDE SEQUENCE [LARGE SCALE GENOMIC DNA]</scope>
    <source>
        <strain evidence="1 2">VKM Ac-2538</strain>
    </source>
</reference>
<sequence length="181" mass="20392">MAATGTPESKLIVLRGNSGSGKSSTARLLRERLGRRTAWVEQDQIRRILLWERDRPGSPNIGLIDANTRYALDHGYDVIVEGILDAGRYGEMLRTLTSDHQGLTRHYYFDIPFEETLARHATRELANVVGSDAMRSWYQALDVLSGVGEEVIDRHSTLEQTVERILADLGWKPGDTRELTD</sequence>
<evidence type="ECO:0000313" key="2">
    <source>
        <dbReference type="Proteomes" id="UP000295818"/>
    </source>
</evidence>
<gene>
    <name evidence="1" type="ORF">EV644_108270</name>
</gene>